<evidence type="ECO:0000313" key="4">
    <source>
        <dbReference type="RefSeq" id="XP_022091933.1"/>
    </source>
</evidence>
<proteinExistence type="inferred from homology"/>
<dbReference type="GO" id="GO:0051015">
    <property type="term" value="F:actin filament binding"/>
    <property type="evidence" value="ECO:0007669"/>
    <property type="project" value="TreeGrafter"/>
</dbReference>
<sequence>MASAATLCRCMQPCVRQHGKNLSGKRSGCGDITLLIPYGLHWSEVTVSCLIGVDIQTGKVVEGDGDVEPSAANIHTVIYKSKGEHGRTGGTAYEGEAKNTWLARNLGDNDFLIMGNHGMLGVGYSLAYVFDSMYYL</sequence>
<dbReference type="GO" id="GO:0005886">
    <property type="term" value="C:plasma membrane"/>
    <property type="evidence" value="ECO:0007669"/>
    <property type="project" value="UniProtKB-SubCell"/>
</dbReference>
<accession>A0A8B7YFC4</accession>
<dbReference type="Gene3D" id="3.40.225.10">
    <property type="entry name" value="Class II aldolase/adducin N-terminal domain"/>
    <property type="match status" value="1"/>
</dbReference>
<dbReference type="InterPro" id="IPR036409">
    <property type="entry name" value="Aldolase_II/adducin_N_sf"/>
</dbReference>
<name>A0A8B7YFC4_ACAPL</name>
<dbReference type="InterPro" id="IPR051017">
    <property type="entry name" value="Aldolase-II_Adducin_sf"/>
</dbReference>
<protein>
    <submittedName>
        <fullName evidence="4">Uncharacterized protein LOC110980000</fullName>
    </submittedName>
</protein>
<feature type="domain" description="Class II aldolase/adducin N-terminal" evidence="2">
    <location>
        <begin position="21"/>
        <end position="84"/>
    </location>
</feature>
<organism evidence="3 4">
    <name type="scientific">Acanthaster planci</name>
    <name type="common">Crown-of-thorns starfish</name>
    <dbReference type="NCBI Taxonomy" id="133434"/>
    <lineage>
        <taxon>Eukaryota</taxon>
        <taxon>Metazoa</taxon>
        <taxon>Echinodermata</taxon>
        <taxon>Eleutherozoa</taxon>
        <taxon>Asterozoa</taxon>
        <taxon>Asteroidea</taxon>
        <taxon>Valvatacea</taxon>
        <taxon>Valvatida</taxon>
        <taxon>Acanthasteridae</taxon>
        <taxon>Acanthaster</taxon>
    </lineage>
</organism>
<dbReference type="PANTHER" id="PTHR10672:SF21">
    <property type="entry name" value="CLASS II ALDOLASE_ADDUCIN N-TERMINAL DOMAIN-CONTAINING PROTEIN"/>
    <property type="match status" value="1"/>
</dbReference>
<dbReference type="Proteomes" id="UP000694845">
    <property type="component" value="Unplaced"/>
</dbReference>
<evidence type="ECO:0000313" key="3">
    <source>
        <dbReference type="Proteomes" id="UP000694845"/>
    </source>
</evidence>
<evidence type="ECO:0000256" key="1">
    <source>
        <dbReference type="ARBA" id="ARBA00006274"/>
    </source>
</evidence>
<reference evidence="4" key="1">
    <citation type="submission" date="2025-08" db="UniProtKB">
        <authorList>
            <consortium name="RefSeq"/>
        </authorList>
    </citation>
    <scope>IDENTIFICATION</scope>
</reference>
<dbReference type="OrthoDB" id="3238794at2759"/>
<dbReference type="RefSeq" id="XP_022091933.1">
    <property type="nucleotide sequence ID" value="XM_022236241.1"/>
</dbReference>
<dbReference type="KEGG" id="aplc:110980000"/>
<dbReference type="GO" id="GO:0005856">
    <property type="term" value="C:cytoskeleton"/>
    <property type="evidence" value="ECO:0007669"/>
    <property type="project" value="TreeGrafter"/>
</dbReference>
<dbReference type="GeneID" id="110980000"/>
<gene>
    <name evidence="4" type="primary">LOC110980000</name>
</gene>
<dbReference type="AlphaFoldDB" id="A0A8B7YFC4"/>
<comment type="similarity">
    <text evidence="1">Belongs to the aldolase class II family. Adducin subfamily.</text>
</comment>
<evidence type="ECO:0000259" key="2">
    <source>
        <dbReference type="Pfam" id="PF00596"/>
    </source>
</evidence>
<dbReference type="PANTHER" id="PTHR10672">
    <property type="entry name" value="ADDUCIN"/>
    <property type="match status" value="1"/>
</dbReference>
<keyword evidence="3" id="KW-1185">Reference proteome</keyword>
<dbReference type="Pfam" id="PF00596">
    <property type="entry name" value="Aldolase_II"/>
    <property type="match status" value="1"/>
</dbReference>
<dbReference type="SUPFAM" id="SSF53639">
    <property type="entry name" value="AraD/HMP-PK domain-like"/>
    <property type="match status" value="1"/>
</dbReference>
<dbReference type="InterPro" id="IPR001303">
    <property type="entry name" value="Aldolase_II/adducin_N"/>
</dbReference>